<proteinExistence type="predicted"/>
<feature type="compositionally biased region" description="Low complexity" evidence="1">
    <location>
        <begin position="353"/>
        <end position="367"/>
    </location>
</feature>
<dbReference type="AlphaFoldDB" id="A0A1Y2FPR2"/>
<protein>
    <recommendedName>
        <fullName evidence="3">HAUS augmin-like complex subunit 6 N-terminal domain-containing protein</fullName>
    </recommendedName>
</protein>
<feature type="compositionally biased region" description="Low complexity" evidence="1">
    <location>
        <begin position="308"/>
        <end position="334"/>
    </location>
</feature>
<sequence>MSWINSIQLLIIPNTFLLIGPYSPSTLSQLSPCSFQSTSPLTHRLRHADLILYSLLTHITPSLVSQLPLWPPLDHQAAVKLRAELSKQVEKVLKAEKDTWQEQLTWRRSFLDEAKGEKWERVLDALAAVALRTALERRELQDRLADLGPLPSLSLPASNIAESTSRALELYLTESSLASSLVLQRSSELAHLRQQGRELLDTRASLAKDGKVKKEHSGLDLLHLKALRDQRAQKLRAGMWELLKKGDPRAIVGEERDAQSAKTSNSRPNTRTPSATPSSAPQPTPASHLALLASLSTLSNPPPPIPLPSHTDISTTSAPSQTSAPPSSWSAALALDRERLRGLPTPVPPPAPHTAATGAAPSSAFNFSPPPSSSPSSSSRLLRPRPSSSSAPADDDSLELRISRILDSLDPSSPPPTSPASAPSTEQTELAGAKAPRRSRLPERVKIQSRVEVPEKGKGERVVVQGERERGKEPLKEVQPQPVSRQRDRASEREREEAPTPKALGLGKDAKRVLESMLDGDLSMSDEGEVGQVSY</sequence>
<feature type="compositionally biased region" description="Basic and acidic residues" evidence="1">
    <location>
        <begin position="452"/>
        <end position="476"/>
    </location>
</feature>
<dbReference type="InParanoid" id="A0A1Y2FPR2"/>
<organism evidence="4 5">
    <name type="scientific">Leucosporidium creatinivorum</name>
    <dbReference type="NCBI Taxonomy" id="106004"/>
    <lineage>
        <taxon>Eukaryota</taxon>
        <taxon>Fungi</taxon>
        <taxon>Dikarya</taxon>
        <taxon>Basidiomycota</taxon>
        <taxon>Pucciniomycotina</taxon>
        <taxon>Microbotryomycetes</taxon>
        <taxon>Leucosporidiales</taxon>
        <taxon>Leucosporidium</taxon>
    </lineage>
</organism>
<evidence type="ECO:0000313" key="4">
    <source>
        <dbReference type="EMBL" id="ORY85324.1"/>
    </source>
</evidence>
<evidence type="ECO:0000256" key="2">
    <source>
        <dbReference type="SAM" id="SignalP"/>
    </source>
</evidence>
<dbReference type="InterPro" id="IPR028163">
    <property type="entry name" value="HAUS_6_N"/>
</dbReference>
<feature type="chain" id="PRO_5012372738" description="HAUS augmin-like complex subunit 6 N-terminal domain-containing protein" evidence="2">
    <location>
        <begin position="22"/>
        <end position="535"/>
    </location>
</feature>
<feature type="signal peptide" evidence="2">
    <location>
        <begin position="1"/>
        <end position="21"/>
    </location>
</feature>
<dbReference type="Proteomes" id="UP000193467">
    <property type="component" value="Unassembled WGS sequence"/>
</dbReference>
<evidence type="ECO:0000256" key="1">
    <source>
        <dbReference type="SAM" id="MobiDB-lite"/>
    </source>
</evidence>
<dbReference type="STRING" id="106004.A0A1Y2FPR2"/>
<feature type="compositionally biased region" description="Low complexity" evidence="1">
    <location>
        <begin position="266"/>
        <end position="299"/>
    </location>
</feature>
<dbReference type="EMBL" id="MCGR01000016">
    <property type="protein sequence ID" value="ORY85324.1"/>
    <property type="molecule type" value="Genomic_DNA"/>
</dbReference>
<gene>
    <name evidence="4" type="ORF">BCR35DRAFT_302781</name>
</gene>
<name>A0A1Y2FPR2_9BASI</name>
<reference evidence="4 5" key="1">
    <citation type="submission" date="2016-07" db="EMBL/GenBank/DDBJ databases">
        <title>Pervasive Adenine N6-methylation of Active Genes in Fungi.</title>
        <authorList>
            <consortium name="DOE Joint Genome Institute"/>
            <person name="Mondo S.J."/>
            <person name="Dannebaum R.O."/>
            <person name="Kuo R.C."/>
            <person name="Labutti K."/>
            <person name="Haridas S."/>
            <person name="Kuo A."/>
            <person name="Salamov A."/>
            <person name="Ahrendt S.R."/>
            <person name="Lipzen A."/>
            <person name="Sullivan W."/>
            <person name="Andreopoulos W.B."/>
            <person name="Clum A."/>
            <person name="Lindquist E."/>
            <person name="Daum C."/>
            <person name="Ramamoorthy G.K."/>
            <person name="Gryganskyi A."/>
            <person name="Culley D."/>
            <person name="Magnuson J.K."/>
            <person name="James T.Y."/>
            <person name="O'Malley M.A."/>
            <person name="Stajich J.E."/>
            <person name="Spatafora J.W."/>
            <person name="Visel A."/>
            <person name="Grigoriev I.V."/>
        </authorList>
    </citation>
    <scope>NUCLEOTIDE SEQUENCE [LARGE SCALE GENOMIC DNA]</scope>
    <source>
        <strain evidence="4 5">62-1032</strain>
    </source>
</reference>
<accession>A0A1Y2FPR2</accession>
<evidence type="ECO:0000259" key="3">
    <source>
        <dbReference type="Pfam" id="PF14661"/>
    </source>
</evidence>
<keyword evidence="5" id="KW-1185">Reference proteome</keyword>
<feature type="compositionally biased region" description="Low complexity" evidence="1">
    <location>
        <begin position="374"/>
        <end position="392"/>
    </location>
</feature>
<feature type="domain" description="HAUS augmin-like complex subunit 6 N-terminal" evidence="3">
    <location>
        <begin position="49"/>
        <end position="224"/>
    </location>
</feature>
<feature type="compositionally biased region" description="Basic and acidic residues" evidence="1">
    <location>
        <begin position="485"/>
        <end position="499"/>
    </location>
</feature>
<feature type="region of interest" description="Disordered" evidence="1">
    <location>
        <begin position="251"/>
        <end position="511"/>
    </location>
</feature>
<comment type="caution">
    <text evidence="4">The sequence shown here is derived from an EMBL/GenBank/DDBJ whole genome shotgun (WGS) entry which is preliminary data.</text>
</comment>
<evidence type="ECO:0000313" key="5">
    <source>
        <dbReference type="Proteomes" id="UP000193467"/>
    </source>
</evidence>
<dbReference type="Pfam" id="PF14661">
    <property type="entry name" value="HAUS6_N"/>
    <property type="match status" value="1"/>
</dbReference>
<keyword evidence="2" id="KW-0732">Signal</keyword>